<dbReference type="RefSeq" id="XP_022458300.1">
    <property type="nucleotide sequence ID" value="XM_022602501.1"/>
</dbReference>
<evidence type="ECO:0000256" key="2">
    <source>
        <dbReference type="SAM" id="Phobius"/>
    </source>
</evidence>
<dbReference type="PROSITE" id="PS50888">
    <property type="entry name" value="BHLH"/>
    <property type="match status" value="1"/>
</dbReference>
<dbReference type="SMART" id="SM00353">
    <property type="entry name" value="HLH"/>
    <property type="match status" value="1"/>
</dbReference>
<dbReference type="STRING" id="1382522.W6MIJ4"/>
<dbReference type="Gene3D" id="4.10.280.10">
    <property type="entry name" value="Helix-loop-helix DNA-binding domain"/>
    <property type="match status" value="1"/>
</dbReference>
<keyword evidence="2" id="KW-0812">Transmembrane</keyword>
<feature type="transmembrane region" description="Helical" evidence="2">
    <location>
        <begin position="356"/>
        <end position="378"/>
    </location>
</feature>
<evidence type="ECO:0000256" key="1">
    <source>
        <dbReference type="SAM" id="MobiDB-lite"/>
    </source>
</evidence>
<organism evidence="4 5">
    <name type="scientific">Kuraishia capsulata CBS 1993</name>
    <dbReference type="NCBI Taxonomy" id="1382522"/>
    <lineage>
        <taxon>Eukaryota</taxon>
        <taxon>Fungi</taxon>
        <taxon>Dikarya</taxon>
        <taxon>Ascomycota</taxon>
        <taxon>Saccharomycotina</taxon>
        <taxon>Pichiomycetes</taxon>
        <taxon>Pichiales</taxon>
        <taxon>Pichiaceae</taxon>
        <taxon>Kuraishia</taxon>
    </lineage>
</organism>
<evidence type="ECO:0000313" key="4">
    <source>
        <dbReference type="EMBL" id="CDK26294.1"/>
    </source>
</evidence>
<feature type="compositionally biased region" description="Acidic residues" evidence="1">
    <location>
        <begin position="706"/>
        <end position="729"/>
    </location>
</feature>
<evidence type="ECO:0000313" key="5">
    <source>
        <dbReference type="Proteomes" id="UP000019384"/>
    </source>
</evidence>
<feature type="compositionally biased region" description="Polar residues" evidence="1">
    <location>
        <begin position="139"/>
        <end position="148"/>
    </location>
</feature>
<keyword evidence="2" id="KW-1133">Transmembrane helix</keyword>
<dbReference type="SUPFAM" id="SSF47459">
    <property type="entry name" value="HLH, helix-loop-helix DNA-binding domain"/>
    <property type="match status" value="1"/>
</dbReference>
<dbReference type="InterPro" id="IPR036638">
    <property type="entry name" value="HLH_DNA-bd_sf"/>
</dbReference>
<feature type="compositionally biased region" description="Polar residues" evidence="1">
    <location>
        <begin position="64"/>
        <end position="79"/>
    </location>
</feature>
<evidence type="ECO:0000259" key="3">
    <source>
        <dbReference type="PROSITE" id="PS50888"/>
    </source>
</evidence>
<protein>
    <recommendedName>
        <fullName evidence="3">BHLH domain-containing protein</fullName>
    </recommendedName>
</protein>
<keyword evidence="2" id="KW-0472">Membrane</keyword>
<name>W6MIJ4_9ASCO</name>
<dbReference type="InterPro" id="IPR052099">
    <property type="entry name" value="Regulatory_TF_Diverse"/>
</dbReference>
<dbReference type="InterPro" id="IPR011598">
    <property type="entry name" value="bHLH_dom"/>
</dbReference>
<dbReference type="GeneID" id="34519688"/>
<dbReference type="EMBL" id="HG793127">
    <property type="protein sequence ID" value="CDK26294.1"/>
    <property type="molecule type" value="Genomic_DNA"/>
</dbReference>
<dbReference type="PANTHER" id="PTHR47336:SF2">
    <property type="entry name" value="TRANSCRIPTION FACTOR HMS1-RELATED"/>
    <property type="match status" value="1"/>
</dbReference>
<reference evidence="4" key="2">
    <citation type="submission" date="2014-02" db="EMBL/GenBank/DDBJ databases">
        <title>Complete DNA sequence of /Kuraishia capsulata/ illustrates novel genomic features among budding yeasts (/Saccharomycotina/).</title>
        <authorList>
            <person name="Morales L."/>
            <person name="Noel B."/>
            <person name="Porcel B."/>
            <person name="Marcet-Houben M."/>
            <person name="Hullo M-F."/>
            <person name="Sacerdot C."/>
            <person name="Tekaia F."/>
            <person name="Leh-Louis V."/>
            <person name="Despons L."/>
            <person name="Khanna V."/>
            <person name="Aury J-M."/>
            <person name="Barbe V."/>
            <person name="Couloux A."/>
            <person name="Labadie K."/>
            <person name="Pelletier E."/>
            <person name="Souciet J-L."/>
            <person name="Boekhout T."/>
            <person name="Gabaldon T."/>
            <person name="Wincker P."/>
            <person name="Dujon B."/>
        </authorList>
    </citation>
    <scope>NUCLEOTIDE SEQUENCE</scope>
    <source>
        <strain evidence="4">CBS 1993</strain>
    </source>
</reference>
<dbReference type="OrthoDB" id="2133190at2759"/>
<dbReference type="Proteomes" id="UP000019384">
    <property type="component" value="Unassembled WGS sequence"/>
</dbReference>
<gene>
    <name evidence="4" type="ORF">KUCA_T00002265001</name>
</gene>
<feature type="region of interest" description="Disordered" evidence="1">
    <location>
        <begin position="134"/>
        <end position="171"/>
    </location>
</feature>
<accession>W6MIJ4</accession>
<sequence length="912" mass="101234">MTATGFNYAFEDADFLLRSLSGSAGNIDSISSFSESPLSNQDVYYSESSGGDNYESLFNDGSEKSANSQNFAPSLSPQENLFDLRDNPALRVDDYPQDNFIGGPNNGRNEQAILGVGLSENVIKQENNSFYSFDDTDDLTNVTSSATGSRPELKKTSASYPDSKISKPRKDRMSHNLIEKKYRTNINDKIIALRDSVPSLRAVTDDSKLDELEGLTPASKLNKASILTKATEYIRHLEQKNGMLMNEIVHLRTILQQQQHSQQSQPVFVAQNSITNPQYNNLPRTQNFSPPPGHQAVPMSFGNKVLVGGMTALVGTQLFNGGDGQDGFDYKGMSALPIAQFFPLVKSPLFGPFVHVVTWCLFFGGVYTIMWPFFRFLLAPRKKGLKTVDNSGTTIFSSVLLELSKYYAVRMGFVNLTIQSKIKKLDELNGDISSWFSSTIMNASQNDGNFLVNWRVLVSLYLRTLSLDSAFLSKYKSPDSIIFQCSRLILQRLIFTKLGRLSRVFGDTKSIDSSVLNLLKDVKNYKSSTDPEKDRIVKSVATLLDLDVGALEDNALFKDILLVLNLEKFNPQNSAISQRFISSFRDSELNLVNFAIFIKTEIVLKQVATDYLGALAKKTEANEEVSNNLEAIISKVDSIIPASCLDLIQTSKTLHYLLDISETSHLNSIFQLVTDEVSRKLDYYGYDQSMSSVGNAFESTNGEAINEGEEVEDEEDEEDEEDGEGEEGQNVEVMAEKDTTEVAATGEDRTPKTVSLDSIKDATVLRISKSVEPTRVFRSDLASKSNLILLTCCLCLHYRVENEWKQVDILLNHLKAQCSSVAVGELNIFAFVALFKLFAELTSAESEISETSKRSLETVSSKLRLLIGNSSSSDNDECSTLANNFIPHLDYQLRGDVSENLVAFGKTLLGYS</sequence>
<dbReference type="PANTHER" id="PTHR47336">
    <property type="entry name" value="TRANSCRIPTION FACTOR HMS1-RELATED"/>
    <property type="match status" value="1"/>
</dbReference>
<keyword evidence="5" id="KW-1185">Reference proteome</keyword>
<dbReference type="Pfam" id="PF00010">
    <property type="entry name" value="HLH"/>
    <property type="match status" value="1"/>
</dbReference>
<reference evidence="4" key="1">
    <citation type="submission" date="2013-12" db="EMBL/GenBank/DDBJ databases">
        <authorList>
            <person name="Genoscope - CEA"/>
        </authorList>
    </citation>
    <scope>NUCLEOTIDE SEQUENCE</scope>
    <source>
        <strain evidence="4">CBS 1993</strain>
    </source>
</reference>
<dbReference type="GO" id="GO:0046983">
    <property type="term" value="F:protein dimerization activity"/>
    <property type="evidence" value="ECO:0007669"/>
    <property type="project" value="InterPro"/>
</dbReference>
<feature type="region of interest" description="Disordered" evidence="1">
    <location>
        <begin position="54"/>
        <end position="80"/>
    </location>
</feature>
<feature type="region of interest" description="Disordered" evidence="1">
    <location>
        <begin position="695"/>
        <end position="733"/>
    </location>
</feature>
<dbReference type="HOGENOM" id="CLU_343912_0_0_1"/>
<feature type="domain" description="BHLH" evidence="3">
    <location>
        <begin position="170"/>
        <end position="237"/>
    </location>
</feature>
<proteinExistence type="predicted"/>
<dbReference type="AlphaFoldDB" id="W6MIJ4"/>